<feature type="transmembrane region" description="Helical" evidence="1">
    <location>
        <begin position="234"/>
        <end position="255"/>
    </location>
</feature>
<dbReference type="GO" id="GO:0080120">
    <property type="term" value="P:CAAX-box protein maturation"/>
    <property type="evidence" value="ECO:0007669"/>
    <property type="project" value="UniProtKB-ARBA"/>
</dbReference>
<keyword evidence="1" id="KW-1133">Transmembrane helix</keyword>
<accession>A0A1T5KZP9</accession>
<feature type="transmembrane region" description="Helical" evidence="1">
    <location>
        <begin position="156"/>
        <end position="176"/>
    </location>
</feature>
<evidence type="ECO:0000256" key="1">
    <source>
        <dbReference type="SAM" id="Phobius"/>
    </source>
</evidence>
<dbReference type="STRING" id="36842.SAMN02194393_02220"/>
<feature type="domain" description="CAAX prenyl protease 2/Lysostaphin resistance protein A-like" evidence="2">
    <location>
        <begin position="121"/>
        <end position="221"/>
    </location>
</feature>
<dbReference type="RefSeq" id="WP_079491653.1">
    <property type="nucleotide sequence ID" value="NZ_FUZT01000005.1"/>
</dbReference>
<evidence type="ECO:0000259" key="2">
    <source>
        <dbReference type="Pfam" id="PF02517"/>
    </source>
</evidence>
<feature type="transmembrane region" description="Helical" evidence="1">
    <location>
        <begin position="182"/>
        <end position="202"/>
    </location>
</feature>
<feature type="transmembrane region" description="Helical" evidence="1">
    <location>
        <begin position="82"/>
        <end position="103"/>
    </location>
</feature>
<reference evidence="4" key="1">
    <citation type="submission" date="2017-02" db="EMBL/GenBank/DDBJ databases">
        <authorList>
            <person name="Varghese N."/>
            <person name="Submissions S."/>
        </authorList>
    </citation>
    <scope>NUCLEOTIDE SEQUENCE [LARGE SCALE GENOMIC DNA]</scope>
    <source>
        <strain evidence="4">M1</strain>
    </source>
</reference>
<sequence length="267" mass="30612">MKKELRFFYIFLIAICTISYSISILVTQLGILVFGTPIFMLIYGVAGYSPAIAAYFTIKRYGGQKNELKLFMRSIINMKQSVPMYVYTICTPIILWITAYIVYRTIGGEGDLLLFRKPIYSLIWLVPVMIIGGGIEEIGWRGYLLPKLLEKFSPTLSTLLIGGVWAIWHLPMWLVVGAPQQNFEFITFAISCMATSFIMTPLYCKTRSIWLCILLHSMVNACFYVFTVAIDSNYLTSITTLFMAIVLFYISMNIFEIKKRNIMVEEN</sequence>
<feature type="transmembrane region" description="Helical" evidence="1">
    <location>
        <begin position="7"/>
        <end position="34"/>
    </location>
</feature>
<dbReference type="Proteomes" id="UP000190285">
    <property type="component" value="Unassembled WGS sequence"/>
</dbReference>
<dbReference type="InterPro" id="IPR003675">
    <property type="entry name" value="Rce1/LyrA-like_dom"/>
</dbReference>
<gene>
    <name evidence="3" type="ORF">SAMN02194393_02220</name>
</gene>
<dbReference type="Pfam" id="PF02517">
    <property type="entry name" value="Rce1-like"/>
    <property type="match status" value="1"/>
</dbReference>
<name>A0A1T5KZP9_9FIRM</name>
<dbReference type="PANTHER" id="PTHR35797:SF1">
    <property type="entry name" value="PROTEASE"/>
    <property type="match status" value="1"/>
</dbReference>
<feature type="transmembrane region" description="Helical" evidence="1">
    <location>
        <begin position="40"/>
        <end position="61"/>
    </location>
</feature>
<keyword evidence="1" id="KW-0472">Membrane</keyword>
<keyword evidence="1" id="KW-0812">Transmembrane</keyword>
<keyword evidence="4" id="KW-1185">Reference proteome</keyword>
<evidence type="ECO:0000313" key="4">
    <source>
        <dbReference type="Proteomes" id="UP000190285"/>
    </source>
</evidence>
<dbReference type="OrthoDB" id="9777755at2"/>
<evidence type="ECO:0000313" key="3">
    <source>
        <dbReference type="EMBL" id="SKC69191.1"/>
    </source>
</evidence>
<dbReference type="EMBL" id="FUZT01000005">
    <property type="protein sequence ID" value="SKC69191.1"/>
    <property type="molecule type" value="Genomic_DNA"/>
</dbReference>
<dbReference type="AlphaFoldDB" id="A0A1T5KZP9"/>
<dbReference type="PANTHER" id="PTHR35797">
    <property type="entry name" value="PROTEASE-RELATED"/>
    <property type="match status" value="1"/>
</dbReference>
<proteinExistence type="predicted"/>
<dbReference type="GO" id="GO:0004175">
    <property type="term" value="F:endopeptidase activity"/>
    <property type="evidence" value="ECO:0007669"/>
    <property type="project" value="UniProtKB-ARBA"/>
</dbReference>
<feature type="transmembrane region" description="Helical" evidence="1">
    <location>
        <begin position="209"/>
        <end position="228"/>
    </location>
</feature>
<protein>
    <recommendedName>
        <fullName evidence="2">CAAX prenyl protease 2/Lysostaphin resistance protein A-like domain-containing protein</fullName>
    </recommendedName>
</protein>
<dbReference type="InterPro" id="IPR042150">
    <property type="entry name" value="MmRce1-like"/>
</dbReference>
<organism evidence="3 4">
    <name type="scientific">Maledivibacter halophilus</name>
    <dbReference type="NCBI Taxonomy" id="36842"/>
    <lineage>
        <taxon>Bacteria</taxon>
        <taxon>Bacillati</taxon>
        <taxon>Bacillota</taxon>
        <taxon>Clostridia</taxon>
        <taxon>Peptostreptococcales</taxon>
        <taxon>Caminicellaceae</taxon>
        <taxon>Maledivibacter</taxon>
    </lineage>
</organism>
<feature type="transmembrane region" description="Helical" evidence="1">
    <location>
        <begin position="118"/>
        <end position="135"/>
    </location>
</feature>